<reference evidence="1 2" key="1">
    <citation type="submission" date="2024-03" db="EMBL/GenBank/DDBJ databases">
        <title>The Acrasis kona genome and developmental transcriptomes reveal deep origins of eukaryotic multicellular pathways.</title>
        <authorList>
            <person name="Sheikh S."/>
            <person name="Fu C.-J."/>
            <person name="Brown M.W."/>
            <person name="Baldauf S.L."/>
        </authorList>
    </citation>
    <scope>NUCLEOTIDE SEQUENCE [LARGE SCALE GENOMIC DNA]</scope>
    <source>
        <strain evidence="1 2">ATCC MYA-3509</strain>
    </source>
</reference>
<sequence length="199" mass="22256">MASEEAFIFDDDPTHHTVSNDEIERKNKIFLEEARKESIPAVVNGQANTIAYFKKIGKILQRLNYHTTSTRSLCDTTSFIEKNEEGEKLDPVAIFRFNQVEIRARQQEGVLGAPIGGDINRNSNAILQHFINNGGDVYKDFKHDDVLSFDTGDQITAAAFSLRDQLPWTARTPAFPNTVGTIVIVSPSTPKLSVNVYEL</sequence>
<dbReference type="Proteomes" id="UP001431209">
    <property type="component" value="Unassembled WGS sequence"/>
</dbReference>
<evidence type="ECO:0000313" key="1">
    <source>
        <dbReference type="EMBL" id="KAL0477442.1"/>
    </source>
</evidence>
<dbReference type="EMBL" id="JAOPGA020000178">
    <property type="protein sequence ID" value="KAL0477442.1"/>
    <property type="molecule type" value="Genomic_DNA"/>
</dbReference>
<gene>
    <name evidence="1" type="ORF">AKO1_005699</name>
</gene>
<dbReference type="AlphaFoldDB" id="A0AAW2YMU4"/>
<name>A0AAW2YMU4_9EUKA</name>
<comment type="caution">
    <text evidence="1">The sequence shown here is derived from an EMBL/GenBank/DDBJ whole genome shotgun (WGS) entry which is preliminary data.</text>
</comment>
<organism evidence="1 2">
    <name type="scientific">Acrasis kona</name>
    <dbReference type="NCBI Taxonomy" id="1008807"/>
    <lineage>
        <taxon>Eukaryota</taxon>
        <taxon>Discoba</taxon>
        <taxon>Heterolobosea</taxon>
        <taxon>Tetramitia</taxon>
        <taxon>Eutetramitia</taxon>
        <taxon>Acrasidae</taxon>
        <taxon>Acrasis</taxon>
    </lineage>
</organism>
<accession>A0AAW2YMU4</accession>
<protein>
    <submittedName>
        <fullName evidence="1">Stxbp4</fullName>
    </submittedName>
</protein>
<proteinExistence type="predicted"/>
<evidence type="ECO:0000313" key="2">
    <source>
        <dbReference type="Proteomes" id="UP001431209"/>
    </source>
</evidence>
<keyword evidence="2" id="KW-1185">Reference proteome</keyword>